<keyword evidence="1" id="KW-0812">Transmembrane</keyword>
<keyword evidence="3" id="KW-1185">Reference proteome</keyword>
<keyword evidence="1" id="KW-1133">Transmembrane helix</keyword>
<protein>
    <submittedName>
        <fullName evidence="2">Uncharacterized protein</fullName>
    </submittedName>
</protein>
<evidence type="ECO:0000256" key="1">
    <source>
        <dbReference type="SAM" id="Phobius"/>
    </source>
</evidence>
<dbReference type="RefSeq" id="WP_345442973.1">
    <property type="nucleotide sequence ID" value="NZ_BAABHK010000027.1"/>
</dbReference>
<evidence type="ECO:0000313" key="3">
    <source>
        <dbReference type="Proteomes" id="UP001501442"/>
    </source>
</evidence>
<feature type="transmembrane region" description="Helical" evidence="1">
    <location>
        <begin position="101"/>
        <end position="123"/>
    </location>
</feature>
<accession>A0ABP8UTC5</accession>
<dbReference type="Proteomes" id="UP001501442">
    <property type="component" value="Unassembled WGS sequence"/>
</dbReference>
<dbReference type="EMBL" id="BAABHK010000027">
    <property type="protein sequence ID" value="GAA4639471.1"/>
    <property type="molecule type" value="Genomic_DNA"/>
</dbReference>
<sequence length="311" mass="33971">MTVEEILWWIGGVEMPKGDSGKARQAAAIWGQIADRLEASIRTSDPMASDIWSHNSGRGIDEFTKFWTKEFAPYPHELAAYCRRVQAVCNGYADAVDKMRLVLTILAIQTYINILFTIAYGWITGWMGTLAELAVIRDRAAIQAMAQRTLFQKIMIKLLEYLFDSIGYAAGQQLLQLGVFGVADLFTDYDDDAKKIIGYDPYSLKDNGVQFVQAVGANFAFDGAADLTAGAVGKTPLGRFTSSGAGRRLLGFGARMVGSNVYTVVNNMEVGKSPDQWLPTWQQEVDKLIIHGTRIAKNPAKGPIGSGGTGP</sequence>
<proteinExistence type="predicted"/>
<organism evidence="2 3">
    <name type="scientific">Actinoallomurus vinaceus</name>
    <dbReference type="NCBI Taxonomy" id="1080074"/>
    <lineage>
        <taxon>Bacteria</taxon>
        <taxon>Bacillati</taxon>
        <taxon>Actinomycetota</taxon>
        <taxon>Actinomycetes</taxon>
        <taxon>Streptosporangiales</taxon>
        <taxon>Thermomonosporaceae</taxon>
        <taxon>Actinoallomurus</taxon>
    </lineage>
</organism>
<name>A0ABP8UTC5_9ACTN</name>
<evidence type="ECO:0000313" key="2">
    <source>
        <dbReference type="EMBL" id="GAA4639471.1"/>
    </source>
</evidence>
<keyword evidence="1" id="KW-0472">Membrane</keyword>
<comment type="caution">
    <text evidence="2">The sequence shown here is derived from an EMBL/GenBank/DDBJ whole genome shotgun (WGS) entry which is preliminary data.</text>
</comment>
<reference evidence="3" key="1">
    <citation type="journal article" date="2019" name="Int. J. Syst. Evol. Microbiol.">
        <title>The Global Catalogue of Microorganisms (GCM) 10K type strain sequencing project: providing services to taxonomists for standard genome sequencing and annotation.</title>
        <authorList>
            <consortium name="The Broad Institute Genomics Platform"/>
            <consortium name="The Broad Institute Genome Sequencing Center for Infectious Disease"/>
            <person name="Wu L."/>
            <person name="Ma J."/>
        </authorList>
    </citation>
    <scope>NUCLEOTIDE SEQUENCE [LARGE SCALE GENOMIC DNA]</scope>
    <source>
        <strain evidence="3">JCM 17939</strain>
    </source>
</reference>
<gene>
    <name evidence="2" type="ORF">GCM10023196_101230</name>
</gene>